<evidence type="ECO:0000313" key="3">
    <source>
        <dbReference type="Proteomes" id="UP001152622"/>
    </source>
</evidence>
<feature type="region of interest" description="Disordered" evidence="1">
    <location>
        <begin position="119"/>
        <end position="141"/>
    </location>
</feature>
<comment type="caution">
    <text evidence="2">The sequence shown here is derived from an EMBL/GenBank/DDBJ whole genome shotgun (WGS) entry which is preliminary data.</text>
</comment>
<evidence type="ECO:0000313" key="2">
    <source>
        <dbReference type="EMBL" id="KAJ8379420.1"/>
    </source>
</evidence>
<dbReference type="AlphaFoldDB" id="A0A9Q1G9A7"/>
<evidence type="ECO:0000256" key="1">
    <source>
        <dbReference type="SAM" id="MobiDB-lite"/>
    </source>
</evidence>
<dbReference type="Proteomes" id="UP001152622">
    <property type="component" value="Chromosome 1"/>
</dbReference>
<feature type="region of interest" description="Disordered" evidence="1">
    <location>
        <begin position="1"/>
        <end position="105"/>
    </location>
</feature>
<feature type="compositionally biased region" description="Polar residues" evidence="1">
    <location>
        <begin position="53"/>
        <end position="83"/>
    </location>
</feature>
<dbReference type="OrthoDB" id="4096362at2759"/>
<accession>A0A9Q1G9A7</accession>
<gene>
    <name evidence="2" type="ORF">SKAU_G00001980</name>
</gene>
<reference evidence="2" key="1">
    <citation type="journal article" date="2023" name="Science">
        <title>Genome structures resolve the early diversification of teleost fishes.</title>
        <authorList>
            <person name="Parey E."/>
            <person name="Louis A."/>
            <person name="Montfort J."/>
            <person name="Bouchez O."/>
            <person name="Roques C."/>
            <person name="Iampietro C."/>
            <person name="Lluch J."/>
            <person name="Castinel A."/>
            <person name="Donnadieu C."/>
            <person name="Desvignes T."/>
            <person name="Floi Bucao C."/>
            <person name="Jouanno E."/>
            <person name="Wen M."/>
            <person name="Mejri S."/>
            <person name="Dirks R."/>
            <person name="Jansen H."/>
            <person name="Henkel C."/>
            <person name="Chen W.J."/>
            <person name="Zahm M."/>
            <person name="Cabau C."/>
            <person name="Klopp C."/>
            <person name="Thompson A.W."/>
            <person name="Robinson-Rechavi M."/>
            <person name="Braasch I."/>
            <person name="Lecointre G."/>
            <person name="Bobe J."/>
            <person name="Postlethwait J.H."/>
            <person name="Berthelot C."/>
            <person name="Roest Crollius H."/>
            <person name="Guiguen Y."/>
        </authorList>
    </citation>
    <scope>NUCLEOTIDE SEQUENCE</scope>
    <source>
        <strain evidence="2">WJC10195</strain>
    </source>
</reference>
<sequence>MAVPASGIPGYSLGGRSYPSFSDPTVLSGGASRSSSIRSAHTAHNAPGALYSEGTTSTSYKSLANQTPRNGSLSYDSLLTPSEGQEFESAAPDLPPHGHAGPVPPALLGYSSPFLSAQLAHQREPSSPHRAFLPRPSSPARLPEREHLLQDSHRPAQHHPRPARFSRPPLLADAHTLLLPSALPGFARDGHAHCAARCPRLRRWGSRCPTPAQGQRRRCSIAWCARRRPGAGLGAGSRPQRTRFR</sequence>
<feature type="compositionally biased region" description="Low complexity" evidence="1">
    <location>
        <begin position="28"/>
        <end position="40"/>
    </location>
</feature>
<name>A0A9Q1G9A7_SYNKA</name>
<proteinExistence type="predicted"/>
<keyword evidence="3" id="KW-1185">Reference proteome</keyword>
<dbReference type="EMBL" id="JAINUF010000001">
    <property type="protein sequence ID" value="KAJ8379420.1"/>
    <property type="molecule type" value="Genomic_DNA"/>
</dbReference>
<organism evidence="2 3">
    <name type="scientific">Synaphobranchus kaupii</name>
    <name type="common">Kaup's arrowtooth eel</name>
    <dbReference type="NCBI Taxonomy" id="118154"/>
    <lineage>
        <taxon>Eukaryota</taxon>
        <taxon>Metazoa</taxon>
        <taxon>Chordata</taxon>
        <taxon>Craniata</taxon>
        <taxon>Vertebrata</taxon>
        <taxon>Euteleostomi</taxon>
        <taxon>Actinopterygii</taxon>
        <taxon>Neopterygii</taxon>
        <taxon>Teleostei</taxon>
        <taxon>Anguilliformes</taxon>
        <taxon>Synaphobranchidae</taxon>
        <taxon>Synaphobranchus</taxon>
    </lineage>
</organism>
<protein>
    <submittedName>
        <fullName evidence="2">Uncharacterized protein</fullName>
    </submittedName>
</protein>